<dbReference type="InterPro" id="IPR038765">
    <property type="entry name" value="Papain-like_cys_pep_sf"/>
</dbReference>
<protein>
    <submittedName>
        <fullName evidence="8">C40 family peptidase</fullName>
    </submittedName>
</protein>
<organism evidence="8 9">
    <name type="scientific">Luedemannella flava</name>
    <dbReference type="NCBI Taxonomy" id="349316"/>
    <lineage>
        <taxon>Bacteria</taxon>
        <taxon>Bacillati</taxon>
        <taxon>Actinomycetota</taxon>
        <taxon>Actinomycetes</taxon>
        <taxon>Micromonosporales</taxon>
        <taxon>Micromonosporaceae</taxon>
        <taxon>Luedemannella</taxon>
    </lineage>
</organism>
<keyword evidence="2" id="KW-0645">Protease</keyword>
<comment type="caution">
    <text evidence="8">The sequence shown here is derived from an EMBL/GenBank/DDBJ whole genome shotgun (WGS) entry which is preliminary data.</text>
</comment>
<keyword evidence="4" id="KW-0788">Thiol protease</keyword>
<dbReference type="InterPro" id="IPR000064">
    <property type="entry name" value="NLP_P60_dom"/>
</dbReference>
<dbReference type="Gene3D" id="3.90.1720.10">
    <property type="entry name" value="endopeptidase domain like (from Nostoc punctiforme)"/>
    <property type="match status" value="1"/>
</dbReference>
<evidence type="ECO:0000313" key="9">
    <source>
        <dbReference type="Proteomes" id="UP001500218"/>
    </source>
</evidence>
<dbReference type="Pfam" id="PF00877">
    <property type="entry name" value="NLPC_P60"/>
    <property type="match status" value="1"/>
</dbReference>
<dbReference type="InterPro" id="IPR051794">
    <property type="entry name" value="PG_Endopeptidase_C40"/>
</dbReference>
<feature type="chain" id="PRO_5046060132" evidence="6">
    <location>
        <begin position="34"/>
        <end position="328"/>
    </location>
</feature>
<feature type="domain" description="NlpC/P60" evidence="7">
    <location>
        <begin position="209"/>
        <end position="328"/>
    </location>
</feature>
<dbReference type="PANTHER" id="PTHR47359">
    <property type="entry name" value="PEPTIDOGLYCAN DL-ENDOPEPTIDASE CWLO"/>
    <property type="match status" value="1"/>
</dbReference>
<dbReference type="EMBL" id="BAAALT010000009">
    <property type="protein sequence ID" value="GAA1786127.1"/>
    <property type="molecule type" value="Genomic_DNA"/>
</dbReference>
<dbReference type="Gene3D" id="6.10.250.3150">
    <property type="match status" value="1"/>
</dbReference>
<keyword evidence="9" id="KW-1185">Reference proteome</keyword>
<evidence type="ECO:0000256" key="3">
    <source>
        <dbReference type="ARBA" id="ARBA00022801"/>
    </source>
</evidence>
<sequence length="328" mass="35542">MATPARVHRPLRVAVASMAAVALVLSSSARAHAADPSVGDVEKQITKLWNEAEPEIEHYNKIHEQYKKNKAKLAALQKKIDPLERQVDLAQIRIGVVSAQIYKGGQASAINAVLSSGEPGHLADQLSLLDQLAREQQRQISGVSELKAKYDKQKAPLDDIVAKLAAQDAELLKKTKEIEKKLAELQALRRKLYGTTGTLGNYRPWPCPAEVLPTKGYKAAKWACSQAGKPYVWGADGPGSYDCSGLTMRAWEQVGVYLPHNAASQRSSIKSVTRANLQVGDLVFYNGLAHVGIYVGDGKVMHAPTSGDYVRMAEIGGPGSIHSYGRPS</sequence>
<evidence type="ECO:0000256" key="4">
    <source>
        <dbReference type="ARBA" id="ARBA00022807"/>
    </source>
</evidence>
<comment type="similarity">
    <text evidence="1">Belongs to the peptidase C40 family.</text>
</comment>
<dbReference type="PROSITE" id="PS51935">
    <property type="entry name" value="NLPC_P60"/>
    <property type="match status" value="1"/>
</dbReference>
<dbReference type="PANTHER" id="PTHR47359:SF3">
    <property type="entry name" value="NLP_P60 DOMAIN-CONTAINING PROTEIN-RELATED"/>
    <property type="match status" value="1"/>
</dbReference>
<gene>
    <name evidence="8" type="ORF">GCM10009682_05260</name>
</gene>
<evidence type="ECO:0000256" key="6">
    <source>
        <dbReference type="SAM" id="SignalP"/>
    </source>
</evidence>
<accession>A0ABP4XN08</accession>
<feature type="signal peptide" evidence="6">
    <location>
        <begin position="1"/>
        <end position="33"/>
    </location>
</feature>
<evidence type="ECO:0000256" key="2">
    <source>
        <dbReference type="ARBA" id="ARBA00022670"/>
    </source>
</evidence>
<dbReference type="SUPFAM" id="SSF54001">
    <property type="entry name" value="Cysteine proteinases"/>
    <property type="match status" value="1"/>
</dbReference>
<keyword evidence="6" id="KW-0732">Signal</keyword>
<dbReference type="Proteomes" id="UP001500218">
    <property type="component" value="Unassembled WGS sequence"/>
</dbReference>
<dbReference type="RefSeq" id="WP_344125792.1">
    <property type="nucleotide sequence ID" value="NZ_BAAALT010000009.1"/>
</dbReference>
<evidence type="ECO:0000256" key="1">
    <source>
        <dbReference type="ARBA" id="ARBA00007074"/>
    </source>
</evidence>
<reference evidence="9" key="1">
    <citation type="journal article" date="2019" name="Int. J. Syst. Evol. Microbiol.">
        <title>The Global Catalogue of Microorganisms (GCM) 10K type strain sequencing project: providing services to taxonomists for standard genome sequencing and annotation.</title>
        <authorList>
            <consortium name="The Broad Institute Genomics Platform"/>
            <consortium name="The Broad Institute Genome Sequencing Center for Infectious Disease"/>
            <person name="Wu L."/>
            <person name="Ma J."/>
        </authorList>
    </citation>
    <scope>NUCLEOTIDE SEQUENCE [LARGE SCALE GENOMIC DNA]</scope>
    <source>
        <strain evidence="9">JCM 13250</strain>
    </source>
</reference>
<name>A0ABP4XN08_9ACTN</name>
<keyword evidence="3" id="KW-0378">Hydrolase</keyword>
<evidence type="ECO:0000313" key="8">
    <source>
        <dbReference type="EMBL" id="GAA1786127.1"/>
    </source>
</evidence>
<keyword evidence="5" id="KW-0175">Coiled coil</keyword>
<proteinExistence type="inferred from homology"/>
<evidence type="ECO:0000256" key="5">
    <source>
        <dbReference type="SAM" id="Coils"/>
    </source>
</evidence>
<evidence type="ECO:0000259" key="7">
    <source>
        <dbReference type="PROSITE" id="PS51935"/>
    </source>
</evidence>
<feature type="coiled-coil region" evidence="5">
    <location>
        <begin position="59"/>
        <end position="93"/>
    </location>
</feature>